<protein>
    <submittedName>
        <fullName evidence="3">CGNR zinc finger domain-containing protein</fullName>
    </submittedName>
</protein>
<feature type="domain" description="Zinc finger CGNR" evidence="2">
    <location>
        <begin position="1"/>
        <end position="32"/>
    </location>
</feature>
<dbReference type="EMBL" id="JBHSIS010000009">
    <property type="protein sequence ID" value="MFC4855882.1"/>
    <property type="molecule type" value="Genomic_DNA"/>
</dbReference>
<evidence type="ECO:0000313" key="3">
    <source>
        <dbReference type="EMBL" id="MFC4855882.1"/>
    </source>
</evidence>
<feature type="compositionally biased region" description="Basic and acidic residues" evidence="1">
    <location>
        <begin position="66"/>
        <end position="75"/>
    </location>
</feature>
<evidence type="ECO:0000256" key="1">
    <source>
        <dbReference type="SAM" id="MobiDB-lite"/>
    </source>
</evidence>
<organism evidence="3 4">
    <name type="scientific">Actinophytocola glycyrrhizae</name>
    <dbReference type="NCBI Taxonomy" id="2044873"/>
    <lineage>
        <taxon>Bacteria</taxon>
        <taxon>Bacillati</taxon>
        <taxon>Actinomycetota</taxon>
        <taxon>Actinomycetes</taxon>
        <taxon>Pseudonocardiales</taxon>
        <taxon>Pseudonocardiaceae</taxon>
    </lineage>
</organism>
<reference evidence="4" key="1">
    <citation type="journal article" date="2019" name="Int. J. Syst. Evol. Microbiol.">
        <title>The Global Catalogue of Microorganisms (GCM) 10K type strain sequencing project: providing services to taxonomists for standard genome sequencing and annotation.</title>
        <authorList>
            <consortium name="The Broad Institute Genomics Platform"/>
            <consortium name="The Broad Institute Genome Sequencing Center for Infectious Disease"/>
            <person name="Wu L."/>
            <person name="Ma J."/>
        </authorList>
    </citation>
    <scope>NUCLEOTIDE SEQUENCE [LARGE SCALE GENOMIC DNA]</scope>
    <source>
        <strain evidence="4">ZS-22-S1</strain>
    </source>
</reference>
<gene>
    <name evidence="3" type="ORF">ACFPCV_20410</name>
</gene>
<name>A0ABV9S3E8_9PSEU</name>
<dbReference type="Proteomes" id="UP001595859">
    <property type="component" value="Unassembled WGS sequence"/>
</dbReference>
<keyword evidence="4" id="KW-1185">Reference proteome</keyword>
<dbReference type="Pfam" id="PF11706">
    <property type="entry name" value="zf-CGNR"/>
    <property type="match status" value="1"/>
</dbReference>
<dbReference type="InterPro" id="IPR023286">
    <property type="entry name" value="ABATE_dom_sf"/>
</dbReference>
<evidence type="ECO:0000259" key="2">
    <source>
        <dbReference type="Pfam" id="PF11706"/>
    </source>
</evidence>
<dbReference type="SUPFAM" id="SSF160904">
    <property type="entry name" value="Jann2411-like"/>
    <property type="match status" value="1"/>
</dbReference>
<proteinExistence type="predicted"/>
<evidence type="ECO:0000313" key="4">
    <source>
        <dbReference type="Proteomes" id="UP001595859"/>
    </source>
</evidence>
<feature type="region of interest" description="Disordered" evidence="1">
    <location>
        <begin position="46"/>
        <end position="75"/>
    </location>
</feature>
<dbReference type="Gene3D" id="1.10.3300.10">
    <property type="entry name" value="Jann2411-like domain"/>
    <property type="match status" value="1"/>
</dbReference>
<dbReference type="RefSeq" id="WP_378057850.1">
    <property type="nucleotide sequence ID" value="NZ_JBHSIS010000009.1"/>
</dbReference>
<dbReference type="InterPro" id="IPR021005">
    <property type="entry name" value="Znf_CGNR"/>
</dbReference>
<accession>A0ABV9S3E8</accession>
<sequence length="75" mass="8011">MFVDLSRNRSWRFCSPAVCGNRVHVAAHRARQAGSAVAASAAAAIRSGKGSRNPPQWTLCPPRTCPADEGRPAPR</sequence>
<comment type="caution">
    <text evidence="3">The sequence shown here is derived from an EMBL/GenBank/DDBJ whole genome shotgun (WGS) entry which is preliminary data.</text>
</comment>